<gene>
    <name evidence="1" type="ORF">PI23P_09960</name>
</gene>
<dbReference type="EMBL" id="AAOG01000002">
    <property type="protein sequence ID" value="EAR12944.1"/>
    <property type="molecule type" value="Genomic_DNA"/>
</dbReference>
<accession>A4C0K1</accession>
<dbReference type="AlphaFoldDB" id="A4C0K1"/>
<sequence length="45" mass="5165">MEDQKNESKVMHAGKKTTDNNLQEQTLILASLQKSYRILLTKFGI</sequence>
<keyword evidence="2" id="KW-1185">Reference proteome</keyword>
<dbReference type="HOGENOM" id="CLU_3203331_0_0_10"/>
<reference evidence="1 2" key="1">
    <citation type="submission" date="2006-02" db="EMBL/GenBank/DDBJ databases">
        <authorList>
            <person name="Murray A."/>
            <person name="Staley J."/>
            <person name="Ferriera S."/>
            <person name="Johnson J."/>
            <person name="Kravitz S."/>
            <person name="Halpern A."/>
            <person name="Remington K."/>
            <person name="Beeson K."/>
            <person name="Tran B."/>
            <person name="Rogers Y.-H."/>
            <person name="Friedman R."/>
            <person name="Venter J.C."/>
        </authorList>
    </citation>
    <scope>NUCLEOTIDE SEQUENCE [LARGE SCALE GENOMIC DNA]</scope>
    <source>
        <strain evidence="1 2">23-P</strain>
    </source>
</reference>
<dbReference type="Proteomes" id="UP000003053">
    <property type="component" value="Unassembled WGS sequence"/>
</dbReference>
<name>A4C0K1_9FLAO</name>
<comment type="caution">
    <text evidence="1">The sequence shown here is derived from an EMBL/GenBank/DDBJ whole genome shotgun (WGS) entry which is preliminary data.</text>
</comment>
<proteinExistence type="predicted"/>
<evidence type="ECO:0000313" key="2">
    <source>
        <dbReference type="Proteomes" id="UP000003053"/>
    </source>
</evidence>
<organism evidence="1 2">
    <name type="scientific">Polaribacter irgensii 23-P</name>
    <dbReference type="NCBI Taxonomy" id="313594"/>
    <lineage>
        <taxon>Bacteria</taxon>
        <taxon>Pseudomonadati</taxon>
        <taxon>Bacteroidota</taxon>
        <taxon>Flavobacteriia</taxon>
        <taxon>Flavobacteriales</taxon>
        <taxon>Flavobacteriaceae</taxon>
    </lineage>
</organism>
<evidence type="ECO:0000313" key="1">
    <source>
        <dbReference type="EMBL" id="EAR12944.1"/>
    </source>
</evidence>
<protein>
    <submittedName>
        <fullName evidence="1">Uncharacterized protein</fullName>
    </submittedName>
</protein>